<gene>
    <name evidence="2" type="ORF">HDF15_001022</name>
</gene>
<name>A0A7W7ZMN1_9BACT</name>
<dbReference type="EMBL" id="JACHIO010000003">
    <property type="protein sequence ID" value="MBB5062692.1"/>
    <property type="molecule type" value="Genomic_DNA"/>
</dbReference>
<dbReference type="AlphaFoldDB" id="A0A7W7ZMN1"/>
<evidence type="ECO:0000256" key="1">
    <source>
        <dbReference type="SAM" id="MobiDB-lite"/>
    </source>
</evidence>
<protein>
    <recommendedName>
        <fullName evidence="4">DUF1643 domain-containing protein</fullName>
    </recommendedName>
</protein>
<evidence type="ECO:0000313" key="2">
    <source>
        <dbReference type="EMBL" id="MBB5062692.1"/>
    </source>
</evidence>
<evidence type="ECO:0008006" key="4">
    <source>
        <dbReference type="Google" id="ProtNLM"/>
    </source>
</evidence>
<dbReference type="RefSeq" id="WP_184253285.1">
    <property type="nucleotide sequence ID" value="NZ_JACHIO010000003.1"/>
</dbReference>
<organism evidence="2 3">
    <name type="scientific">Granulicella mallensis</name>
    <dbReference type="NCBI Taxonomy" id="940614"/>
    <lineage>
        <taxon>Bacteria</taxon>
        <taxon>Pseudomonadati</taxon>
        <taxon>Acidobacteriota</taxon>
        <taxon>Terriglobia</taxon>
        <taxon>Terriglobales</taxon>
        <taxon>Acidobacteriaceae</taxon>
        <taxon>Granulicella</taxon>
    </lineage>
</organism>
<feature type="region of interest" description="Disordered" evidence="1">
    <location>
        <begin position="136"/>
        <end position="156"/>
    </location>
</feature>
<evidence type="ECO:0000313" key="3">
    <source>
        <dbReference type="Proteomes" id="UP000584867"/>
    </source>
</evidence>
<sequence length="156" mass="17637">MSAIISKCGSYRYRLERRIGSGSRTCVFIMLNPSKADATIDDSTITRCITYVRSWGYDKLVVGNLFAFRTTYPTELKVAADPVGPENKKHLSKMFREADIVIAAWGNHGDHRGRAQEFHEYTAKNGIDLHYLKLTKQGHPSHPSRLAAALQPKRWS</sequence>
<accession>A0A7W7ZMN1</accession>
<reference evidence="2 3" key="1">
    <citation type="submission" date="2020-08" db="EMBL/GenBank/DDBJ databases">
        <title>Genomic Encyclopedia of Type Strains, Phase IV (KMG-V): Genome sequencing to study the core and pangenomes of soil and plant-associated prokaryotes.</title>
        <authorList>
            <person name="Whitman W."/>
        </authorList>
    </citation>
    <scope>NUCLEOTIDE SEQUENCE [LARGE SCALE GENOMIC DNA]</scope>
    <source>
        <strain evidence="2 3">X5P3</strain>
    </source>
</reference>
<dbReference type="InterPro" id="IPR012441">
    <property type="entry name" value="DUF1643"/>
</dbReference>
<proteinExistence type="predicted"/>
<dbReference type="Pfam" id="PF07799">
    <property type="entry name" value="DUF1643"/>
    <property type="match status" value="1"/>
</dbReference>
<dbReference type="Proteomes" id="UP000584867">
    <property type="component" value="Unassembled WGS sequence"/>
</dbReference>
<comment type="caution">
    <text evidence="2">The sequence shown here is derived from an EMBL/GenBank/DDBJ whole genome shotgun (WGS) entry which is preliminary data.</text>
</comment>